<proteinExistence type="predicted"/>
<feature type="transmembrane region" description="Helical" evidence="5">
    <location>
        <begin position="260"/>
        <end position="283"/>
    </location>
</feature>
<feature type="transmembrane region" description="Helical" evidence="5">
    <location>
        <begin position="289"/>
        <end position="315"/>
    </location>
</feature>
<evidence type="ECO:0000313" key="8">
    <source>
        <dbReference type="Proteomes" id="UP001172756"/>
    </source>
</evidence>
<evidence type="ECO:0000256" key="1">
    <source>
        <dbReference type="ARBA" id="ARBA00004141"/>
    </source>
</evidence>
<evidence type="ECO:0000256" key="4">
    <source>
        <dbReference type="ARBA" id="ARBA00023136"/>
    </source>
</evidence>
<feature type="transmembrane region" description="Helical" evidence="5">
    <location>
        <begin position="47"/>
        <end position="70"/>
    </location>
</feature>
<dbReference type="EMBL" id="JAUHQB010000003">
    <property type="protein sequence ID" value="MDN4483020.1"/>
    <property type="molecule type" value="Genomic_DNA"/>
</dbReference>
<dbReference type="AlphaFoldDB" id="A0AB35MGW9"/>
<feature type="transmembrane region" description="Helical" evidence="5">
    <location>
        <begin position="200"/>
        <end position="227"/>
    </location>
</feature>
<dbReference type="Gene3D" id="1.20.1420.30">
    <property type="entry name" value="NCX, central ion-binding region"/>
    <property type="match status" value="2"/>
</dbReference>
<evidence type="ECO:0000256" key="3">
    <source>
        <dbReference type="ARBA" id="ARBA00022989"/>
    </source>
</evidence>
<evidence type="ECO:0000256" key="5">
    <source>
        <dbReference type="SAM" id="Phobius"/>
    </source>
</evidence>
<comment type="subcellular location">
    <subcellularLocation>
        <location evidence="1">Membrane</location>
        <topology evidence="1">Multi-pass membrane protein</topology>
    </subcellularLocation>
</comment>
<sequence>MREVETLGGAWPFVPSVVALALAVGAVIVVGVRLARTADELADRTGMGEALAGALFLGGVTSLPGIVAAATGALQGDAAFALANPVGGVAVQSVWLAIADLIYRRANLEHAAASLENVLQALILVGLLSLPVIAYATPDLAIGWVHPVTIMIPILYVLGLGLVKRIREQPTWQPEQTSDTVEDEPDEPSDTPVRVLWTRLALFAVIIGVTGWVIGRAGLGVVAATGWPSSVTGFTLTTIISSLPELVTLIAAVRIGALTLGVANIIGGNVFDTLLIAVSDVFYTDGPVYAAAGASSLVLLGGTILITAILAAGLIVRDRKGIGFEGIALPAAYLGTAVVAVMVA</sequence>
<evidence type="ECO:0000259" key="6">
    <source>
        <dbReference type="Pfam" id="PF01699"/>
    </source>
</evidence>
<dbReference type="GO" id="GO:0055085">
    <property type="term" value="P:transmembrane transport"/>
    <property type="evidence" value="ECO:0007669"/>
    <property type="project" value="InterPro"/>
</dbReference>
<keyword evidence="3 5" id="KW-1133">Transmembrane helix</keyword>
<name>A0AB35MGW9_9MICO</name>
<accession>A0AB35MGW9</accession>
<feature type="transmembrane region" description="Helical" evidence="5">
    <location>
        <begin position="233"/>
        <end position="253"/>
    </location>
</feature>
<feature type="transmembrane region" description="Helical" evidence="5">
    <location>
        <begin position="142"/>
        <end position="163"/>
    </location>
</feature>
<feature type="transmembrane region" description="Helical" evidence="5">
    <location>
        <begin position="82"/>
        <end position="103"/>
    </location>
</feature>
<feature type="domain" description="Sodium/calcium exchanger membrane region" evidence="6">
    <location>
        <begin position="16"/>
        <end position="152"/>
    </location>
</feature>
<reference evidence="7 8" key="1">
    <citation type="submission" date="2023-06" db="EMBL/GenBank/DDBJ databases">
        <title>SYSU T0a273.</title>
        <authorList>
            <person name="Gao L."/>
            <person name="Fang B.-Z."/>
            <person name="Li W.-J."/>
        </authorList>
    </citation>
    <scope>NUCLEOTIDE SEQUENCE [LARGE SCALE GENOMIC DNA]</scope>
    <source>
        <strain evidence="7 8">SYSU T0a273</strain>
    </source>
</reference>
<feature type="domain" description="Sodium/calcium exchanger membrane region" evidence="6">
    <location>
        <begin position="200"/>
        <end position="340"/>
    </location>
</feature>
<feature type="transmembrane region" description="Helical" evidence="5">
    <location>
        <begin position="115"/>
        <end position="136"/>
    </location>
</feature>
<evidence type="ECO:0000313" key="7">
    <source>
        <dbReference type="EMBL" id="MDN4483020.1"/>
    </source>
</evidence>
<dbReference type="InterPro" id="IPR044880">
    <property type="entry name" value="NCX_ion-bd_dom_sf"/>
</dbReference>
<comment type="caution">
    <text evidence="7">The sequence shown here is derived from an EMBL/GenBank/DDBJ whole genome shotgun (WGS) entry which is preliminary data.</text>
</comment>
<dbReference type="GO" id="GO:0016020">
    <property type="term" value="C:membrane"/>
    <property type="evidence" value="ECO:0007669"/>
    <property type="project" value="UniProtKB-SubCell"/>
</dbReference>
<feature type="transmembrane region" description="Helical" evidence="5">
    <location>
        <begin position="322"/>
        <end position="343"/>
    </location>
</feature>
<dbReference type="Pfam" id="PF01699">
    <property type="entry name" value="Na_Ca_ex"/>
    <property type="match status" value="2"/>
</dbReference>
<organism evidence="7 8">
    <name type="scientific">Demequina lignilytica</name>
    <dbReference type="NCBI Taxonomy" id="3051663"/>
    <lineage>
        <taxon>Bacteria</taxon>
        <taxon>Bacillati</taxon>
        <taxon>Actinomycetota</taxon>
        <taxon>Actinomycetes</taxon>
        <taxon>Micrococcales</taxon>
        <taxon>Demequinaceae</taxon>
        <taxon>Demequina</taxon>
    </lineage>
</organism>
<protein>
    <recommendedName>
        <fullName evidence="6">Sodium/calcium exchanger membrane region domain-containing protein</fullName>
    </recommendedName>
</protein>
<dbReference type="RefSeq" id="WP_301159993.1">
    <property type="nucleotide sequence ID" value="NZ_JAUHQB010000003.1"/>
</dbReference>
<feature type="transmembrane region" description="Helical" evidence="5">
    <location>
        <begin position="12"/>
        <end position="35"/>
    </location>
</feature>
<keyword evidence="4 5" id="KW-0472">Membrane</keyword>
<dbReference type="InterPro" id="IPR004837">
    <property type="entry name" value="NaCa_Exmemb"/>
</dbReference>
<evidence type="ECO:0000256" key="2">
    <source>
        <dbReference type="ARBA" id="ARBA00022692"/>
    </source>
</evidence>
<keyword evidence="2 5" id="KW-0812">Transmembrane</keyword>
<dbReference type="Proteomes" id="UP001172756">
    <property type="component" value="Unassembled WGS sequence"/>
</dbReference>
<gene>
    <name evidence="7" type="ORF">QQ002_05635</name>
</gene>